<evidence type="ECO:0000256" key="1">
    <source>
        <dbReference type="SAM" id="Phobius"/>
    </source>
</evidence>
<feature type="transmembrane region" description="Helical" evidence="1">
    <location>
        <begin position="77"/>
        <end position="105"/>
    </location>
</feature>
<sequence>MTRPLTRDRQLRRTRRAEAALTALVFVALLLVGQRPDWIARYVPWITGGLLGLLALGTGITVWQYRVMDEFRRVRLLKAWAVAGVVSFLVMTGLIAWAAVGWAGHGQPAALARDVPPPTFTLTDLYIPWTAALAAYLLTTAFLYLRDQRS</sequence>
<keyword evidence="1" id="KW-1133">Transmembrane helix</keyword>
<feature type="transmembrane region" description="Helical" evidence="1">
    <location>
        <begin position="43"/>
        <end position="65"/>
    </location>
</feature>
<reference evidence="2 3" key="1">
    <citation type="submission" date="2017-05" db="EMBL/GenBank/DDBJ databases">
        <title>The complete genome sequence of Deinococcus ficus isolated from the rhizosphere of the Ficus religiosa L. in Taiwan.</title>
        <authorList>
            <person name="Wu K.-M."/>
            <person name="Liao T.-L."/>
            <person name="Liu Y.-M."/>
            <person name="Young C.-C."/>
            <person name="Tsai S.-F."/>
        </authorList>
    </citation>
    <scope>NUCLEOTIDE SEQUENCE [LARGE SCALE GENOMIC DNA]</scope>
    <source>
        <strain evidence="2 3">CC-FR2-10</strain>
    </source>
</reference>
<keyword evidence="3" id="KW-1185">Reference proteome</keyword>
<accession>A0A221SV94</accession>
<evidence type="ECO:0000313" key="2">
    <source>
        <dbReference type="EMBL" id="ASN80543.1"/>
    </source>
</evidence>
<keyword evidence="1" id="KW-0472">Membrane</keyword>
<dbReference type="Proteomes" id="UP000259030">
    <property type="component" value="Chromosome"/>
</dbReference>
<gene>
    <name evidence="2" type="ORF">DFI_05595</name>
</gene>
<protein>
    <submittedName>
        <fullName evidence="2">Uncharacterized protein</fullName>
    </submittedName>
</protein>
<keyword evidence="1" id="KW-0812">Transmembrane</keyword>
<dbReference type="STRING" id="317577.GCA_000419625_00030"/>
<feature type="transmembrane region" description="Helical" evidence="1">
    <location>
        <begin position="125"/>
        <end position="145"/>
    </location>
</feature>
<dbReference type="KEGG" id="dfc:DFI_05595"/>
<name>A0A221SV94_9DEIO</name>
<organism evidence="2 3">
    <name type="scientific">Deinococcus ficus</name>
    <dbReference type="NCBI Taxonomy" id="317577"/>
    <lineage>
        <taxon>Bacteria</taxon>
        <taxon>Thermotogati</taxon>
        <taxon>Deinococcota</taxon>
        <taxon>Deinococci</taxon>
        <taxon>Deinococcales</taxon>
        <taxon>Deinococcaceae</taxon>
        <taxon>Deinococcus</taxon>
    </lineage>
</organism>
<dbReference type="RefSeq" id="WP_027462450.1">
    <property type="nucleotide sequence ID" value="NZ_CP021081.1"/>
</dbReference>
<proteinExistence type="predicted"/>
<dbReference type="EMBL" id="CP021081">
    <property type="protein sequence ID" value="ASN80543.1"/>
    <property type="molecule type" value="Genomic_DNA"/>
</dbReference>
<evidence type="ECO:0000313" key="3">
    <source>
        <dbReference type="Proteomes" id="UP000259030"/>
    </source>
</evidence>
<dbReference type="AlphaFoldDB" id="A0A221SV94"/>